<name>A0A2S8SE08_9RHOB</name>
<dbReference type="InterPro" id="IPR029024">
    <property type="entry name" value="TerB-like"/>
</dbReference>
<reference evidence="1 2" key="1">
    <citation type="submission" date="2018-02" db="EMBL/GenBank/DDBJ databases">
        <title>Genomic Encyclopedia of Archaeal and Bacterial Type Strains, Phase II (KMG-II): from individual species to whole genera.</title>
        <authorList>
            <person name="Goeker M."/>
        </authorList>
    </citation>
    <scope>NUCLEOTIDE SEQUENCE [LARGE SCALE GENOMIC DNA]</scope>
    <source>
        <strain evidence="1 2">DSM 18921</strain>
    </source>
</reference>
<dbReference type="AlphaFoldDB" id="A0A2S8SE08"/>
<evidence type="ECO:0000313" key="2">
    <source>
        <dbReference type="Proteomes" id="UP000238338"/>
    </source>
</evidence>
<proteinExistence type="predicted"/>
<dbReference type="RefSeq" id="WP_105513269.1">
    <property type="nucleotide sequence ID" value="NZ_PVEP01000001.1"/>
</dbReference>
<organism evidence="1 2">
    <name type="scientific">Albidovulum denitrificans</name>
    <dbReference type="NCBI Taxonomy" id="404881"/>
    <lineage>
        <taxon>Bacteria</taxon>
        <taxon>Pseudomonadati</taxon>
        <taxon>Pseudomonadota</taxon>
        <taxon>Alphaproteobacteria</taxon>
        <taxon>Rhodobacterales</taxon>
        <taxon>Paracoccaceae</taxon>
        <taxon>Albidovulum</taxon>
    </lineage>
</organism>
<dbReference type="Proteomes" id="UP000238338">
    <property type="component" value="Unassembled WGS sequence"/>
</dbReference>
<dbReference type="Gene3D" id="1.10.3680.10">
    <property type="entry name" value="TerB-like"/>
    <property type="match status" value="1"/>
</dbReference>
<dbReference type="SUPFAM" id="SSF158682">
    <property type="entry name" value="TerB-like"/>
    <property type="match status" value="1"/>
</dbReference>
<comment type="caution">
    <text evidence="1">The sequence shown here is derived from an EMBL/GenBank/DDBJ whole genome shotgun (WGS) entry which is preliminary data.</text>
</comment>
<sequence>MSFVKTLATLAIGFAAAKGFDKYRKMGGMDGVQDALRKSGEPGGIGDQLGQMAEKMGMPGGAEAVRDMMGKFGTQAAQATEAGQAGLGSLISAMTATAAAGSKTMTDMMGTMMGGTPANAMMEENARLMISAMIQAAKADGEIDAEERKKILDHLTDASDEEIAFVEAELDKPVDVSALASATGDAMKAQVYASARMAIQVDTPQENAYLNQLATALGLSDETRARIDQGMA</sequence>
<dbReference type="Pfam" id="PF04391">
    <property type="entry name" value="DUF533"/>
    <property type="match status" value="1"/>
</dbReference>
<dbReference type="CDD" id="cd07178">
    <property type="entry name" value="terB_like_YebE"/>
    <property type="match status" value="1"/>
</dbReference>
<dbReference type="EMBL" id="PVEP01000001">
    <property type="protein sequence ID" value="PQV59065.1"/>
    <property type="molecule type" value="Genomic_DNA"/>
</dbReference>
<dbReference type="InterPro" id="IPR007486">
    <property type="entry name" value="YebE"/>
</dbReference>
<evidence type="ECO:0000313" key="1">
    <source>
        <dbReference type="EMBL" id="PQV59065.1"/>
    </source>
</evidence>
<keyword evidence="2" id="KW-1185">Reference proteome</keyword>
<dbReference type="OrthoDB" id="7866618at2"/>
<accession>A0A2S8SE08</accession>
<protein>
    <submittedName>
        <fullName evidence="1">Uncharacterized protein DUF533</fullName>
    </submittedName>
</protein>
<gene>
    <name evidence="1" type="ORF">LX70_00887</name>
</gene>